<dbReference type="InterPro" id="IPR002885">
    <property type="entry name" value="PPR_rpt"/>
</dbReference>
<dbReference type="OMA" id="HEFASMK"/>
<proteinExistence type="inferred from homology"/>
<dbReference type="AlphaFoldDB" id="W1P9K2"/>
<name>W1P9K2_AMBTC</name>
<gene>
    <name evidence="4" type="ORF">AMTR_s00077p00171190</name>
</gene>
<evidence type="ECO:0000256" key="1">
    <source>
        <dbReference type="ARBA" id="ARBA00007626"/>
    </source>
</evidence>
<feature type="repeat" description="PPR" evidence="3">
    <location>
        <begin position="228"/>
        <end position="262"/>
    </location>
</feature>
<dbReference type="GO" id="GO:0006397">
    <property type="term" value="P:mRNA processing"/>
    <property type="evidence" value="ECO:0000318"/>
    <property type="project" value="GO_Central"/>
</dbReference>
<dbReference type="eggNOG" id="KOG4197">
    <property type="taxonomic scope" value="Eukaryota"/>
</dbReference>
<evidence type="ECO:0000256" key="3">
    <source>
        <dbReference type="PROSITE-ProRule" id="PRU00708"/>
    </source>
</evidence>
<evidence type="ECO:0000313" key="4">
    <source>
        <dbReference type="EMBL" id="ERN04281.1"/>
    </source>
</evidence>
<dbReference type="Pfam" id="PF01535">
    <property type="entry name" value="PPR"/>
    <property type="match status" value="1"/>
</dbReference>
<dbReference type="GO" id="GO:0005737">
    <property type="term" value="C:cytoplasm"/>
    <property type="evidence" value="ECO:0000318"/>
    <property type="project" value="GO_Central"/>
</dbReference>
<organism evidence="4 5">
    <name type="scientific">Amborella trichopoda</name>
    <dbReference type="NCBI Taxonomy" id="13333"/>
    <lineage>
        <taxon>Eukaryota</taxon>
        <taxon>Viridiplantae</taxon>
        <taxon>Streptophyta</taxon>
        <taxon>Embryophyta</taxon>
        <taxon>Tracheophyta</taxon>
        <taxon>Spermatophyta</taxon>
        <taxon>Magnoliopsida</taxon>
        <taxon>Amborellales</taxon>
        <taxon>Amborellaceae</taxon>
        <taxon>Amborella</taxon>
    </lineage>
</organism>
<dbReference type="PROSITE" id="PS51375">
    <property type="entry name" value="PPR"/>
    <property type="match status" value="4"/>
</dbReference>
<reference evidence="5" key="1">
    <citation type="journal article" date="2013" name="Science">
        <title>The Amborella genome and the evolution of flowering plants.</title>
        <authorList>
            <consortium name="Amborella Genome Project"/>
        </authorList>
    </citation>
    <scope>NUCLEOTIDE SEQUENCE [LARGE SCALE GENOMIC DNA]</scope>
</reference>
<dbReference type="PANTHER" id="PTHR47447">
    <property type="entry name" value="OS03G0856100 PROTEIN"/>
    <property type="match status" value="1"/>
</dbReference>
<dbReference type="GO" id="GO:0003729">
    <property type="term" value="F:mRNA binding"/>
    <property type="evidence" value="ECO:0000318"/>
    <property type="project" value="GO_Central"/>
</dbReference>
<evidence type="ECO:0000256" key="2">
    <source>
        <dbReference type="ARBA" id="ARBA00022737"/>
    </source>
</evidence>
<dbReference type="Pfam" id="PF13041">
    <property type="entry name" value="PPR_2"/>
    <property type="match status" value="2"/>
</dbReference>
<feature type="repeat" description="PPR" evidence="3">
    <location>
        <begin position="123"/>
        <end position="157"/>
    </location>
</feature>
<evidence type="ECO:0008006" key="6">
    <source>
        <dbReference type="Google" id="ProtNLM"/>
    </source>
</evidence>
<dbReference type="InterPro" id="IPR011990">
    <property type="entry name" value="TPR-like_helical_dom_sf"/>
</dbReference>
<dbReference type="HOGENOM" id="CLU_002706_10_0_1"/>
<feature type="repeat" description="PPR" evidence="3">
    <location>
        <begin position="193"/>
        <end position="227"/>
    </location>
</feature>
<dbReference type="Proteomes" id="UP000017836">
    <property type="component" value="Unassembled WGS sequence"/>
</dbReference>
<dbReference type="Gramene" id="ERN04281">
    <property type="protein sequence ID" value="ERN04281"/>
    <property type="gene ID" value="AMTR_s00077p00171190"/>
</dbReference>
<keyword evidence="2" id="KW-0677">Repeat</keyword>
<accession>W1P9K2</accession>
<dbReference type="NCBIfam" id="TIGR00756">
    <property type="entry name" value="PPR"/>
    <property type="match status" value="4"/>
</dbReference>
<protein>
    <recommendedName>
        <fullName evidence="6">Pentacotripeptide-repeat region of PRORP domain-containing protein</fullName>
    </recommendedName>
</protein>
<sequence length="308" mass="35018">MHPLRIKTVVPLQRSRVLLRTWSRPSVKGRALALSSISTGNICSSTIEGDPTAGKRECIDSIEKLCKSGNLADAFYLFRELRDRQLCLNLDTYNLFLTSAGESNQYLLLKLSRELSEITFPRSALVMNRIIYAFAETGQNKKALLIFEDMKNAKCKPDQITYNTVIAILGKMGKIDGMLQEFSSMKESGHLPDIITYNTLINSFRQMGRLDLCINLMREMVRNGIEPDLRSYTAMIDCLGRVGQVDEALELFSEMTNKRQKPSVYIYRSLISNLKKAGKWELAKRLSEEHRSCSANLIGPSDFKRKKR</sequence>
<feature type="repeat" description="PPR" evidence="3">
    <location>
        <begin position="158"/>
        <end position="192"/>
    </location>
</feature>
<comment type="similarity">
    <text evidence="1">Belongs to the PPR family. P subfamily.</text>
</comment>
<dbReference type="Gene3D" id="1.25.40.10">
    <property type="entry name" value="Tetratricopeptide repeat domain"/>
    <property type="match status" value="2"/>
</dbReference>
<keyword evidence="5" id="KW-1185">Reference proteome</keyword>
<evidence type="ECO:0000313" key="5">
    <source>
        <dbReference type="Proteomes" id="UP000017836"/>
    </source>
</evidence>
<dbReference type="EMBL" id="KI394293">
    <property type="protein sequence ID" value="ERN04281.1"/>
    <property type="molecule type" value="Genomic_DNA"/>
</dbReference>
<dbReference type="PANTHER" id="PTHR47447:SF17">
    <property type="entry name" value="OS12G0638900 PROTEIN"/>
    <property type="match status" value="1"/>
</dbReference>